<evidence type="ECO:0000256" key="11">
    <source>
        <dbReference type="ARBA" id="ARBA00022786"/>
    </source>
</evidence>
<dbReference type="InterPro" id="IPR051346">
    <property type="entry name" value="OTU_Deubiquitinase"/>
</dbReference>
<evidence type="ECO:0000256" key="18">
    <source>
        <dbReference type="ARBA" id="ARBA00070807"/>
    </source>
</evidence>
<dbReference type="OMA" id="GSECQNG"/>
<keyword evidence="17" id="KW-0539">Nucleus</keyword>
<keyword evidence="9" id="KW-0479">Metal-binding</keyword>
<evidence type="ECO:0000256" key="22">
    <source>
        <dbReference type="SAM" id="MobiDB-lite"/>
    </source>
</evidence>
<keyword evidence="25" id="KW-1185">Reference proteome</keyword>
<evidence type="ECO:0000313" key="26">
    <source>
        <dbReference type="RefSeq" id="XP_034280852.1"/>
    </source>
</evidence>
<keyword evidence="10" id="KW-0863">Zinc-finger</keyword>
<evidence type="ECO:0000256" key="10">
    <source>
        <dbReference type="ARBA" id="ARBA00022771"/>
    </source>
</evidence>
<dbReference type="KEGG" id="pgut:117670075"/>
<feature type="compositionally biased region" description="Basic and acidic residues" evidence="22">
    <location>
        <begin position="455"/>
        <end position="470"/>
    </location>
</feature>
<evidence type="ECO:0000256" key="5">
    <source>
        <dbReference type="ARBA" id="ARBA00012759"/>
    </source>
</evidence>
<keyword evidence="15" id="KW-0391">Immunity</keyword>
<dbReference type="GO" id="GO:0043124">
    <property type="term" value="P:negative regulation of canonical NF-kappaB signal transduction"/>
    <property type="evidence" value="ECO:0007669"/>
    <property type="project" value="UniProtKB-ARBA"/>
</dbReference>
<dbReference type="GO" id="GO:0070536">
    <property type="term" value="P:protein K63-linked deubiquitination"/>
    <property type="evidence" value="ECO:0007669"/>
    <property type="project" value="TreeGrafter"/>
</dbReference>
<dbReference type="EC" id="3.4.19.12" evidence="5"/>
<evidence type="ECO:0000256" key="8">
    <source>
        <dbReference type="ARBA" id="ARBA00022670"/>
    </source>
</evidence>
<evidence type="ECO:0000256" key="2">
    <source>
        <dbReference type="ARBA" id="ARBA00004123"/>
    </source>
</evidence>
<gene>
    <name evidence="26" type="primary">OTUD7B</name>
</gene>
<comment type="catalytic activity">
    <reaction evidence="1">
        <text>Thiol-dependent hydrolysis of ester, thioester, amide, peptide and isopeptide bonds formed by the C-terminal Gly of ubiquitin (a 76-residue protein attached to proteins as an intracellular targeting signal).</text>
        <dbReference type="EC" id="3.4.19.12"/>
    </reaction>
</comment>
<keyword evidence="8" id="KW-0645">Protease</keyword>
<sequence>MTLDMDVVLSDFVRSTGAEPGLARDLLEGKNWDLNAALNDFEQLRQVHAGVLPRSFNDGRTFKFVEKEIARSVRPQLQRQDDIIQEKRLSRGISHASSTIVSLARSHVSSNGGSGGGGSSGSSEHLLEMPICTFQLPDLNVYSEDFRNFIERDLIEQSMLVALEQAGRLNWWASVDPSCQRLLPLATTGDGNCLLHAASLGMWGFHDRDLMLRKCLYTLMDRGTEREALKRRWRWQQTQQNKESGLVYTEEEWQKEWNELIKLASSEPRMHFGTNSGSCVGVEGSEEPVYESLEEFHVFVLSHVLKRPIVVVADTMLRDSGGEAFAPIPFGGIYLPLEVPASKCHRSPLVLAYDQAHFSALVSMEQKEPIKEQAVIPLTDSEHKLLPVHFAVDPGKDWEWGKDDNDNVKLASVTLSLEAKLHLLHSYMNVKWIPLSCEMQAPLAQPESPTASAGDEIRSAADSGDSDKESVCSSSASNSGSSKTSSKDKEKEKPKKEREKDKEKKRADSVANKLGSFGKTLGSKLKKNMGGLMHSRTVKGGMSNGQGETLEKKKKGSIKIRKGSKEEASSGDFSALPEKSGPAKTSSEKQPDNCKYSSDVKLSLSILRATMQGERKFIFAGQLKTSHRHQYQEEMIQRYLLDAEERYSAEQKQKEAEKKMVALGNVGAAKKMDLEGNPLKGEETLLNSMNHPGLSPYSLQSSDLATVGTKISSFSTGHSGVFTIPRPSMMSNVESTYPPTYQDGRRQVAGGLCAPFPSYATLPRQCAQSRSHLSQQVGHFCTTEMDMPPNYAEVDCEGSSCPVLSSNGYQECTEPDGSSPKVVQGDRSKTWLLYNVQQTKCKQPNCSFYGHPETGNFCSCCYKEELKRKEQEKETLIHRF</sequence>
<evidence type="ECO:0000256" key="13">
    <source>
        <dbReference type="ARBA" id="ARBA00022807"/>
    </source>
</evidence>
<dbReference type="PROSITE" id="PS51036">
    <property type="entry name" value="ZF_A20"/>
    <property type="match status" value="1"/>
</dbReference>
<dbReference type="PANTHER" id="PTHR13367:SF8">
    <property type="entry name" value="OTU DOMAIN-CONTAINING PROTEIN 7B"/>
    <property type="match status" value="1"/>
</dbReference>
<reference evidence="26" key="1">
    <citation type="submission" date="2025-08" db="UniProtKB">
        <authorList>
            <consortium name="RefSeq"/>
        </authorList>
    </citation>
    <scope>IDENTIFICATION</scope>
    <source>
        <tissue evidence="26">Blood</tissue>
    </source>
</reference>
<dbReference type="InterPro" id="IPR054109">
    <property type="entry name" value="UBA_8"/>
</dbReference>
<evidence type="ECO:0000256" key="7">
    <source>
        <dbReference type="ARBA" id="ARBA00022553"/>
    </source>
</evidence>
<dbReference type="GO" id="GO:0005737">
    <property type="term" value="C:cytoplasm"/>
    <property type="evidence" value="ECO:0007669"/>
    <property type="project" value="UniProtKB-SubCell"/>
</dbReference>
<dbReference type="Proteomes" id="UP001652622">
    <property type="component" value="Unplaced"/>
</dbReference>
<dbReference type="CDD" id="cd14347">
    <property type="entry name" value="UBA_Cezanne_like"/>
    <property type="match status" value="1"/>
</dbReference>
<dbReference type="FunFam" id="1.20.5.4770:FF:000003">
    <property type="entry name" value="OTU domain-containing protein 7B"/>
    <property type="match status" value="1"/>
</dbReference>
<accession>A0A6P9CBX3</accession>
<dbReference type="CTD" id="56957"/>
<evidence type="ECO:0000313" key="25">
    <source>
        <dbReference type="Proteomes" id="UP001652622"/>
    </source>
</evidence>
<dbReference type="GO" id="GO:0070530">
    <property type="term" value="F:K63-linked polyubiquitin modification-dependent protein binding"/>
    <property type="evidence" value="ECO:0007669"/>
    <property type="project" value="TreeGrafter"/>
</dbReference>
<evidence type="ECO:0000259" key="23">
    <source>
        <dbReference type="PROSITE" id="PS50802"/>
    </source>
</evidence>
<organism evidence="25 26">
    <name type="scientific">Pantherophis guttatus</name>
    <name type="common">Corn snake</name>
    <name type="synonym">Elaphe guttata</name>
    <dbReference type="NCBI Taxonomy" id="94885"/>
    <lineage>
        <taxon>Eukaryota</taxon>
        <taxon>Metazoa</taxon>
        <taxon>Chordata</taxon>
        <taxon>Craniata</taxon>
        <taxon>Vertebrata</taxon>
        <taxon>Euteleostomi</taxon>
        <taxon>Lepidosauria</taxon>
        <taxon>Squamata</taxon>
        <taxon>Bifurcata</taxon>
        <taxon>Unidentata</taxon>
        <taxon>Episquamata</taxon>
        <taxon>Toxicofera</taxon>
        <taxon>Serpentes</taxon>
        <taxon>Colubroidea</taxon>
        <taxon>Colubridae</taxon>
        <taxon>Colubrinae</taxon>
        <taxon>Pantherophis</taxon>
    </lineage>
</organism>
<dbReference type="GeneID" id="117670075"/>
<evidence type="ECO:0000256" key="12">
    <source>
        <dbReference type="ARBA" id="ARBA00022801"/>
    </source>
</evidence>
<dbReference type="GO" id="GO:0000122">
    <property type="term" value="P:negative regulation of transcription by RNA polymerase II"/>
    <property type="evidence" value="ECO:0007669"/>
    <property type="project" value="UniProtKB-ARBA"/>
</dbReference>
<dbReference type="Pfam" id="PF02338">
    <property type="entry name" value="OTU"/>
    <property type="match status" value="1"/>
</dbReference>
<feature type="domain" description="A20-type" evidence="24">
    <location>
        <begin position="835"/>
        <end position="870"/>
    </location>
</feature>
<evidence type="ECO:0000256" key="4">
    <source>
        <dbReference type="ARBA" id="ARBA00005865"/>
    </source>
</evidence>
<dbReference type="AlphaFoldDB" id="A0A6P9CBX3"/>
<evidence type="ECO:0000256" key="3">
    <source>
        <dbReference type="ARBA" id="ARBA00004496"/>
    </source>
</evidence>
<dbReference type="InterPro" id="IPR002653">
    <property type="entry name" value="Znf_A20"/>
</dbReference>
<feature type="compositionally biased region" description="Basic residues" evidence="22">
    <location>
        <begin position="552"/>
        <end position="562"/>
    </location>
</feature>
<evidence type="ECO:0000256" key="20">
    <source>
        <dbReference type="ARBA" id="ARBA00077079"/>
    </source>
</evidence>
<evidence type="ECO:0000256" key="6">
    <source>
        <dbReference type="ARBA" id="ARBA00022490"/>
    </source>
</evidence>
<evidence type="ECO:0000256" key="19">
    <source>
        <dbReference type="ARBA" id="ARBA00076964"/>
    </source>
</evidence>
<comment type="subcellular location">
    <subcellularLocation>
        <location evidence="3">Cytoplasm</location>
    </subcellularLocation>
    <subcellularLocation>
        <location evidence="2">Nucleus</location>
    </subcellularLocation>
</comment>
<dbReference type="GO" id="GO:0002250">
    <property type="term" value="P:adaptive immune response"/>
    <property type="evidence" value="ECO:0007669"/>
    <property type="project" value="UniProtKB-KW"/>
</dbReference>
<evidence type="ECO:0000256" key="15">
    <source>
        <dbReference type="ARBA" id="ARBA00022859"/>
    </source>
</evidence>
<proteinExistence type="inferred from homology"/>
<dbReference type="GO" id="GO:0071108">
    <property type="term" value="P:protein K48-linked deubiquitination"/>
    <property type="evidence" value="ECO:0007669"/>
    <property type="project" value="TreeGrafter"/>
</dbReference>
<keyword evidence="14" id="KW-0862">Zinc</keyword>
<feature type="domain" description="OTU" evidence="23">
    <location>
        <begin position="182"/>
        <end position="364"/>
    </location>
</feature>
<dbReference type="Pfam" id="PF22566">
    <property type="entry name" value="UBA_8"/>
    <property type="match status" value="1"/>
</dbReference>
<dbReference type="CDD" id="cd22772">
    <property type="entry name" value="OTU_OTUD7B"/>
    <property type="match status" value="1"/>
</dbReference>
<dbReference type="GO" id="GO:0004843">
    <property type="term" value="F:cysteine-type deubiquitinase activity"/>
    <property type="evidence" value="ECO:0007669"/>
    <property type="project" value="UniProtKB-EC"/>
</dbReference>
<dbReference type="Gene3D" id="1.10.8.10">
    <property type="entry name" value="DNA helicase RuvA subunit, C-terminal domain"/>
    <property type="match status" value="1"/>
</dbReference>
<evidence type="ECO:0000256" key="9">
    <source>
        <dbReference type="ARBA" id="ARBA00022723"/>
    </source>
</evidence>
<feature type="compositionally biased region" description="Basic and acidic residues" evidence="22">
    <location>
        <begin position="485"/>
        <end position="508"/>
    </location>
</feature>
<keyword evidence="6" id="KW-0963">Cytoplasm</keyword>
<keyword evidence="16" id="KW-1064">Adaptive immunity</keyword>
<dbReference type="GO" id="GO:0071947">
    <property type="term" value="P:protein deubiquitination involved in ubiquitin-dependent protein catabolic process"/>
    <property type="evidence" value="ECO:0007669"/>
    <property type="project" value="TreeGrafter"/>
</dbReference>
<dbReference type="Pfam" id="PF01754">
    <property type="entry name" value="zf-A20"/>
    <property type="match status" value="1"/>
</dbReference>
<dbReference type="GO" id="GO:0005634">
    <property type="term" value="C:nucleus"/>
    <property type="evidence" value="ECO:0007669"/>
    <property type="project" value="UniProtKB-SubCell"/>
</dbReference>
<dbReference type="GO" id="GO:0035871">
    <property type="term" value="P:protein K11-linked deubiquitination"/>
    <property type="evidence" value="ECO:0007669"/>
    <property type="project" value="TreeGrafter"/>
</dbReference>
<feature type="compositionally biased region" description="Low complexity" evidence="22">
    <location>
        <begin position="471"/>
        <end position="484"/>
    </location>
</feature>
<evidence type="ECO:0000256" key="17">
    <source>
        <dbReference type="ARBA" id="ARBA00023242"/>
    </source>
</evidence>
<keyword evidence="13" id="KW-0788">Thiol protease</keyword>
<dbReference type="SUPFAM" id="SSF57716">
    <property type="entry name" value="Glucocorticoid receptor-like (DNA-binding domain)"/>
    <property type="match status" value="1"/>
</dbReference>
<evidence type="ECO:0000256" key="1">
    <source>
        <dbReference type="ARBA" id="ARBA00000707"/>
    </source>
</evidence>
<keyword evidence="12" id="KW-0378">Hydrolase</keyword>
<keyword evidence="11" id="KW-0833">Ubl conjugation pathway</keyword>
<dbReference type="InParanoid" id="A0A6P9CBX3"/>
<dbReference type="InterPro" id="IPR003323">
    <property type="entry name" value="OTU_dom"/>
</dbReference>
<comment type="similarity">
    <text evidence="4">Belongs to the peptidase C64 family.</text>
</comment>
<evidence type="ECO:0000256" key="16">
    <source>
        <dbReference type="ARBA" id="ARBA00023130"/>
    </source>
</evidence>
<dbReference type="GO" id="GO:0008270">
    <property type="term" value="F:zinc ion binding"/>
    <property type="evidence" value="ECO:0007669"/>
    <property type="project" value="UniProtKB-KW"/>
</dbReference>
<dbReference type="RefSeq" id="XP_034280852.1">
    <property type="nucleotide sequence ID" value="XM_034424961.2"/>
</dbReference>
<evidence type="ECO:0000259" key="24">
    <source>
        <dbReference type="PROSITE" id="PS51036"/>
    </source>
</evidence>
<evidence type="ECO:0000256" key="21">
    <source>
        <dbReference type="ARBA" id="ARBA00081736"/>
    </source>
</evidence>
<dbReference type="PANTHER" id="PTHR13367">
    <property type="entry name" value="UBIQUITIN THIOESTERASE"/>
    <property type="match status" value="1"/>
</dbReference>
<dbReference type="OrthoDB" id="10064699at2759"/>
<protein>
    <recommendedName>
        <fullName evidence="18">OTU domain-containing protein 7B</fullName>
        <ecNumber evidence="5">3.4.19.12</ecNumber>
    </recommendedName>
    <alternativeName>
        <fullName evidence="21">Cellular zinc finger anti-NF-kappa-B protein</fullName>
    </alternativeName>
    <alternativeName>
        <fullName evidence="20">Zinc finger A20 domain-containing protein 1</fullName>
    </alternativeName>
    <alternativeName>
        <fullName evidence="19">Zinc finger protein Cezanne</fullName>
    </alternativeName>
</protein>
<dbReference type="PROSITE" id="PS50802">
    <property type="entry name" value="OTU"/>
    <property type="match status" value="1"/>
</dbReference>
<dbReference type="Gene3D" id="1.20.5.4770">
    <property type="match status" value="1"/>
</dbReference>
<feature type="region of interest" description="Disordered" evidence="22">
    <location>
        <begin position="444"/>
        <end position="595"/>
    </location>
</feature>
<evidence type="ECO:0000256" key="14">
    <source>
        <dbReference type="ARBA" id="ARBA00022833"/>
    </source>
</evidence>
<dbReference type="FunFam" id="1.10.8.10:FF:000017">
    <property type="entry name" value="OTU domain-containing protein 7A"/>
    <property type="match status" value="1"/>
</dbReference>
<name>A0A6P9CBX3_PANGU</name>
<keyword evidence="7" id="KW-0597">Phosphoprotein</keyword>
<dbReference type="GO" id="GO:0003677">
    <property type="term" value="F:DNA binding"/>
    <property type="evidence" value="ECO:0007669"/>
    <property type="project" value="InterPro"/>
</dbReference>